<name>A0ABX2TCR1_9PROT</name>
<protein>
    <submittedName>
        <fullName evidence="5">Winged helix-turn-helix transcriptional regulator</fullName>
    </submittedName>
</protein>
<keyword evidence="3" id="KW-0804">Transcription</keyword>
<dbReference type="InterPro" id="IPR036388">
    <property type="entry name" value="WH-like_DNA-bd_sf"/>
</dbReference>
<dbReference type="PANTHER" id="PTHR35790:SF4">
    <property type="entry name" value="HTH-TYPE TRANSCRIPTIONAL REGULATOR PCHR"/>
    <property type="match status" value="1"/>
</dbReference>
<dbReference type="PROSITE" id="PS50995">
    <property type="entry name" value="HTH_MARR_2"/>
    <property type="match status" value="1"/>
</dbReference>
<dbReference type="Gene3D" id="1.10.10.10">
    <property type="entry name" value="Winged helix-like DNA-binding domain superfamily/Winged helix DNA-binding domain"/>
    <property type="match status" value="1"/>
</dbReference>
<dbReference type="EMBL" id="JABFDB010000010">
    <property type="protein sequence ID" value="NYZ21051.1"/>
    <property type="molecule type" value="Genomic_DNA"/>
</dbReference>
<evidence type="ECO:0000256" key="1">
    <source>
        <dbReference type="ARBA" id="ARBA00023015"/>
    </source>
</evidence>
<reference evidence="5 6" key="1">
    <citation type="submission" date="2020-05" db="EMBL/GenBank/DDBJ databases">
        <title>Azospirillum oleiclasticum sp. nov, a nitrogen-fixing and heavy crude oil-emulsifying bacterium isolated from the crude oil of Yumen Oilfield.</title>
        <authorList>
            <person name="Wu D."/>
            <person name="Cai M."/>
            <person name="Zhang X."/>
        </authorList>
    </citation>
    <scope>NUCLEOTIDE SEQUENCE [LARGE SCALE GENOMIC DNA]</scope>
    <source>
        <strain evidence="5 6">ROY-1-1-2</strain>
    </source>
</reference>
<keyword evidence="1" id="KW-0805">Transcription regulation</keyword>
<organism evidence="5 6">
    <name type="scientific">Azospirillum oleiclasticum</name>
    <dbReference type="NCBI Taxonomy" id="2735135"/>
    <lineage>
        <taxon>Bacteria</taxon>
        <taxon>Pseudomonadati</taxon>
        <taxon>Pseudomonadota</taxon>
        <taxon>Alphaproteobacteria</taxon>
        <taxon>Rhodospirillales</taxon>
        <taxon>Azospirillaceae</taxon>
        <taxon>Azospirillum</taxon>
    </lineage>
</organism>
<dbReference type="InterPro" id="IPR052067">
    <property type="entry name" value="Metal_resp_HTH_trans_reg"/>
</dbReference>
<dbReference type="Proteomes" id="UP000584642">
    <property type="component" value="Unassembled WGS sequence"/>
</dbReference>
<dbReference type="SMART" id="SM00347">
    <property type="entry name" value="HTH_MARR"/>
    <property type="match status" value="1"/>
</dbReference>
<dbReference type="RefSeq" id="WP_180282821.1">
    <property type="nucleotide sequence ID" value="NZ_JABFDB010000010.1"/>
</dbReference>
<keyword evidence="2" id="KW-0238">DNA-binding</keyword>
<keyword evidence="6" id="KW-1185">Reference proteome</keyword>
<feature type="domain" description="HTH marR-type" evidence="4">
    <location>
        <begin position="8"/>
        <end position="141"/>
    </location>
</feature>
<dbReference type="InterPro" id="IPR036390">
    <property type="entry name" value="WH_DNA-bd_sf"/>
</dbReference>
<evidence type="ECO:0000313" key="5">
    <source>
        <dbReference type="EMBL" id="NYZ21051.1"/>
    </source>
</evidence>
<evidence type="ECO:0000256" key="2">
    <source>
        <dbReference type="ARBA" id="ARBA00023125"/>
    </source>
</evidence>
<accession>A0ABX2TCR1</accession>
<dbReference type="PANTHER" id="PTHR35790">
    <property type="entry name" value="HTH-TYPE TRANSCRIPTIONAL REGULATOR PCHR"/>
    <property type="match status" value="1"/>
</dbReference>
<dbReference type="SUPFAM" id="SSF46785">
    <property type="entry name" value="Winged helix' DNA-binding domain"/>
    <property type="match status" value="1"/>
</dbReference>
<sequence length="159" mass="17906">MNDPKSVKDLLTTRLLILSNTLSLYSSRYYRQQFGVTMPEWRVMSILASRDGATARDISRALATDKAWVGLSVKCLADRGFLTRSSDTRDTRRVRLSLTEQGREMHDAIMAVARRRQERLLATLPEGSVDVLNLCLDRLQAEAEAMLKELDPSCSDTPS</sequence>
<evidence type="ECO:0000259" key="4">
    <source>
        <dbReference type="PROSITE" id="PS50995"/>
    </source>
</evidence>
<evidence type="ECO:0000313" key="6">
    <source>
        <dbReference type="Proteomes" id="UP000584642"/>
    </source>
</evidence>
<evidence type="ECO:0000256" key="3">
    <source>
        <dbReference type="ARBA" id="ARBA00023163"/>
    </source>
</evidence>
<proteinExistence type="predicted"/>
<comment type="caution">
    <text evidence="5">The sequence shown here is derived from an EMBL/GenBank/DDBJ whole genome shotgun (WGS) entry which is preliminary data.</text>
</comment>
<dbReference type="Pfam" id="PF01047">
    <property type="entry name" value="MarR"/>
    <property type="match status" value="1"/>
</dbReference>
<dbReference type="InterPro" id="IPR000835">
    <property type="entry name" value="HTH_MarR-typ"/>
</dbReference>
<gene>
    <name evidence="5" type="ORF">HND93_15150</name>
</gene>